<dbReference type="Gene3D" id="2.60.40.790">
    <property type="match status" value="1"/>
</dbReference>
<keyword evidence="8" id="KW-1185">Reference proteome</keyword>
<dbReference type="PANTHER" id="PTHR12356">
    <property type="entry name" value="NUCLEAR MOVEMENT PROTEIN NUDC"/>
    <property type="match status" value="1"/>
</dbReference>
<dbReference type="GO" id="GO:0006457">
    <property type="term" value="P:protein folding"/>
    <property type="evidence" value="ECO:0007669"/>
    <property type="project" value="TreeGrafter"/>
</dbReference>
<name>A0AAN6JUD1_9BASI</name>
<gene>
    <name evidence="7" type="ORF">OC842_000147</name>
</gene>
<evidence type="ECO:0000313" key="8">
    <source>
        <dbReference type="Proteomes" id="UP001176521"/>
    </source>
</evidence>
<feature type="domain" description="CS" evidence="6">
    <location>
        <begin position="31"/>
        <end position="120"/>
    </location>
</feature>
<evidence type="ECO:0000256" key="4">
    <source>
        <dbReference type="ARBA" id="ARBA00068398"/>
    </source>
</evidence>
<dbReference type="PROSITE" id="PS51203">
    <property type="entry name" value="CS"/>
    <property type="match status" value="1"/>
</dbReference>
<dbReference type="PANTHER" id="PTHR12356:SF3">
    <property type="entry name" value="NUCLEAR MIGRATION PROTEIN NUDC"/>
    <property type="match status" value="1"/>
</dbReference>
<evidence type="ECO:0000259" key="6">
    <source>
        <dbReference type="PROSITE" id="PS51203"/>
    </source>
</evidence>
<dbReference type="InterPro" id="IPR037898">
    <property type="entry name" value="NudC_fam"/>
</dbReference>
<organism evidence="7 8">
    <name type="scientific">Tilletia horrida</name>
    <dbReference type="NCBI Taxonomy" id="155126"/>
    <lineage>
        <taxon>Eukaryota</taxon>
        <taxon>Fungi</taxon>
        <taxon>Dikarya</taxon>
        <taxon>Basidiomycota</taxon>
        <taxon>Ustilaginomycotina</taxon>
        <taxon>Exobasidiomycetes</taxon>
        <taxon>Tilletiales</taxon>
        <taxon>Tilletiaceae</taxon>
        <taxon>Tilletia</taxon>
    </lineage>
</organism>
<evidence type="ECO:0000256" key="5">
    <source>
        <dbReference type="SAM" id="MobiDB-lite"/>
    </source>
</evidence>
<evidence type="ECO:0000313" key="7">
    <source>
        <dbReference type="EMBL" id="KAK0541058.1"/>
    </source>
</evidence>
<evidence type="ECO:0000256" key="2">
    <source>
        <dbReference type="ARBA" id="ARBA00022490"/>
    </source>
</evidence>
<reference evidence="7" key="1">
    <citation type="journal article" date="2023" name="PhytoFront">
        <title>Draft Genome Resources of Seven Strains of Tilletia horrida, Causal Agent of Kernel Smut of Rice.</title>
        <authorList>
            <person name="Khanal S."/>
            <person name="Antony Babu S."/>
            <person name="Zhou X.G."/>
        </authorList>
    </citation>
    <scope>NUCLEOTIDE SEQUENCE</scope>
    <source>
        <strain evidence="7">TX3</strain>
    </source>
</reference>
<feature type="compositionally biased region" description="Basic and acidic residues" evidence="5">
    <location>
        <begin position="7"/>
        <end position="29"/>
    </location>
</feature>
<dbReference type="Pfam" id="PF04969">
    <property type="entry name" value="CS"/>
    <property type="match status" value="1"/>
</dbReference>
<dbReference type="InterPro" id="IPR007052">
    <property type="entry name" value="CS_dom"/>
</dbReference>
<comment type="caution">
    <text evidence="7">The sequence shown here is derived from an EMBL/GenBank/DDBJ whole genome shotgun (WGS) entry which is preliminary data.</text>
</comment>
<comment type="subcellular location">
    <subcellularLocation>
        <location evidence="1">Cytoplasm</location>
    </subcellularLocation>
</comment>
<feature type="region of interest" description="Disordered" evidence="5">
    <location>
        <begin position="1"/>
        <end position="30"/>
    </location>
</feature>
<keyword evidence="2" id="KW-0963">Cytoplasm</keyword>
<accession>A0AAN6JUD1</accession>
<dbReference type="FunFam" id="2.60.40.790:FF:000001">
    <property type="entry name" value="Nuclear migration protein nudC"/>
    <property type="match status" value="1"/>
</dbReference>
<dbReference type="SUPFAM" id="SSF49764">
    <property type="entry name" value="HSP20-like chaperones"/>
    <property type="match status" value="1"/>
</dbReference>
<dbReference type="EMBL" id="JAPDMQ010000004">
    <property type="protein sequence ID" value="KAK0541058.1"/>
    <property type="molecule type" value="Genomic_DNA"/>
</dbReference>
<dbReference type="GO" id="GO:0005737">
    <property type="term" value="C:cytoplasm"/>
    <property type="evidence" value="ECO:0007669"/>
    <property type="project" value="UniProtKB-SubCell"/>
</dbReference>
<sequence length="197" mass="22689">MPLSVEEYDKLTPEQQAEHDRSEREREAAEQAALPYKWSQTLDHLDLTVPVETGTRGRDLDIQIKKRTIKVGYKGKEPIFQGELSKEIKEDDSTWSLEDSSTITIYLEKLKAGEWWAHVITSHPKIDTTKIVPETSKLSDLDAETRAMVEKMMFDNRQKQMGKPTSEQLQQQELLEKLAKKNPNFRLPGQPPLGEEQ</sequence>
<dbReference type="Proteomes" id="UP001176521">
    <property type="component" value="Unassembled WGS sequence"/>
</dbReference>
<evidence type="ECO:0000256" key="3">
    <source>
        <dbReference type="ARBA" id="ARBA00059400"/>
    </source>
</evidence>
<proteinExistence type="predicted"/>
<dbReference type="AlphaFoldDB" id="A0AAN6JUD1"/>
<dbReference type="CDD" id="cd06467">
    <property type="entry name" value="p23_NUDC_like"/>
    <property type="match status" value="1"/>
</dbReference>
<dbReference type="GO" id="GO:0051082">
    <property type="term" value="F:unfolded protein binding"/>
    <property type="evidence" value="ECO:0007669"/>
    <property type="project" value="TreeGrafter"/>
</dbReference>
<protein>
    <recommendedName>
        <fullName evidence="4">Nuclear movement protein nudC</fullName>
    </recommendedName>
</protein>
<evidence type="ECO:0000256" key="1">
    <source>
        <dbReference type="ARBA" id="ARBA00004496"/>
    </source>
</evidence>
<dbReference type="InterPro" id="IPR008978">
    <property type="entry name" value="HSP20-like_chaperone"/>
</dbReference>
<comment type="function">
    <text evidence="3">Required for nuclear movement. May interact between microtubules and nuclei and/or may be involved in the generation of force used to move nuclei during interphase.</text>
</comment>